<dbReference type="PANTHER" id="PTHR35601:SF1">
    <property type="entry name" value="TOXIN RELE"/>
    <property type="match status" value="1"/>
</dbReference>
<reference evidence="4" key="1">
    <citation type="submission" date="2017-08" db="EMBL/GenBank/DDBJ databases">
        <title>A dynamic microbial community with high functional redundancy inhabits the cold, oxic subseafloor aquifer.</title>
        <authorList>
            <person name="Tully B.J."/>
            <person name="Wheat C.G."/>
            <person name="Glazer B.T."/>
            <person name="Huber J.A."/>
        </authorList>
    </citation>
    <scope>NUCLEOTIDE SEQUENCE [LARGE SCALE GENOMIC DNA]</scope>
</reference>
<organism evidence="3 4">
    <name type="scientific">SAR324 cluster bacterium</name>
    <dbReference type="NCBI Taxonomy" id="2024889"/>
    <lineage>
        <taxon>Bacteria</taxon>
        <taxon>Deltaproteobacteria</taxon>
        <taxon>SAR324 cluster</taxon>
    </lineage>
</organism>
<name>A0A2A4T3D0_9DELT</name>
<accession>A0A2A4T3D0</accession>
<keyword evidence="2" id="KW-1277">Toxin-antitoxin system</keyword>
<dbReference type="PANTHER" id="PTHR35601">
    <property type="entry name" value="TOXIN RELE"/>
    <property type="match status" value="1"/>
</dbReference>
<evidence type="ECO:0000256" key="1">
    <source>
        <dbReference type="ARBA" id="ARBA00006226"/>
    </source>
</evidence>
<dbReference type="SUPFAM" id="SSF143011">
    <property type="entry name" value="RelE-like"/>
    <property type="match status" value="1"/>
</dbReference>
<dbReference type="EMBL" id="NVSR01000042">
    <property type="protein sequence ID" value="PCI28028.1"/>
    <property type="molecule type" value="Genomic_DNA"/>
</dbReference>
<dbReference type="AlphaFoldDB" id="A0A2A4T3D0"/>
<comment type="similarity">
    <text evidence="1">Belongs to the RelE toxin family.</text>
</comment>
<dbReference type="Proteomes" id="UP000218113">
    <property type="component" value="Unassembled WGS sequence"/>
</dbReference>
<evidence type="ECO:0000313" key="4">
    <source>
        <dbReference type="Proteomes" id="UP000218113"/>
    </source>
</evidence>
<proteinExistence type="inferred from homology"/>
<evidence type="ECO:0000313" key="3">
    <source>
        <dbReference type="EMBL" id="PCI28028.1"/>
    </source>
</evidence>
<evidence type="ECO:0000256" key="2">
    <source>
        <dbReference type="ARBA" id="ARBA00022649"/>
    </source>
</evidence>
<dbReference type="InterPro" id="IPR035093">
    <property type="entry name" value="RelE/ParE_toxin_dom_sf"/>
</dbReference>
<gene>
    <name evidence="3" type="ORF">COB67_07180</name>
</gene>
<dbReference type="InterPro" id="IPR007712">
    <property type="entry name" value="RelE/ParE_toxin"/>
</dbReference>
<protein>
    <submittedName>
        <fullName evidence="3">Type II toxin-antitoxin system mRNA interferase toxin, RelE/StbE family</fullName>
    </submittedName>
</protein>
<dbReference type="Gene3D" id="3.30.2310.20">
    <property type="entry name" value="RelE-like"/>
    <property type="match status" value="1"/>
</dbReference>
<comment type="caution">
    <text evidence="3">The sequence shown here is derived from an EMBL/GenBank/DDBJ whole genome shotgun (WGS) entry which is preliminary data.</text>
</comment>
<dbReference type="Pfam" id="PF05016">
    <property type="entry name" value="ParE_toxin"/>
    <property type="match status" value="1"/>
</dbReference>
<sequence length="94" mass="11323">MSYKLKFTKLSYKEWNKLDSSVKTQFQKKLKERLENPKVLKDKLSGFENIYKIKLRTKGFRLAYELKEEEIVVLVLAVGKRENNEIYKNLNNRH</sequence>